<evidence type="ECO:0000313" key="3">
    <source>
        <dbReference type="Proteomes" id="UP001193756"/>
    </source>
</evidence>
<evidence type="ECO:0000313" key="2">
    <source>
        <dbReference type="EMBL" id="NSC77507.1"/>
    </source>
</evidence>
<dbReference type="Proteomes" id="UP001193756">
    <property type="component" value="Unassembled WGS sequence"/>
</dbReference>
<reference evidence="2" key="1">
    <citation type="journal article" date="2020" name="Cell Host Microbe">
        <title>Functional and Genomic Variation between Human-Derived Isolates of Lachnospiraceae Reveals Inter- and Intra-Species Diversity.</title>
        <authorList>
            <person name="Sorbara M.T."/>
            <person name="Littmann E.R."/>
            <person name="Fontana E."/>
            <person name="Moody T.U."/>
            <person name="Kohout C.E."/>
            <person name="Gjonbalaj M."/>
            <person name="Eaton V."/>
            <person name="Seok R."/>
            <person name="Leiner I.M."/>
            <person name="Pamer E.G."/>
        </authorList>
    </citation>
    <scope>NUCLEOTIDE SEQUENCE</scope>
    <source>
        <strain evidence="2">MSK.16.45</strain>
    </source>
</reference>
<reference evidence="2" key="2">
    <citation type="submission" date="2020-02" db="EMBL/GenBank/DDBJ databases">
        <authorList>
            <person name="Littmann E."/>
            <person name="Sorbara M."/>
        </authorList>
    </citation>
    <scope>NUCLEOTIDE SEQUENCE</scope>
    <source>
        <strain evidence="2">MSK.16.45</strain>
    </source>
</reference>
<name>A0AAP7AX00_9FIRM</name>
<comment type="caution">
    <text evidence="2">The sequence shown here is derived from an EMBL/GenBank/DDBJ whole genome shotgun (WGS) entry which is preliminary data.</text>
</comment>
<evidence type="ECO:0000313" key="1">
    <source>
        <dbReference type="EMBL" id="MCB6937436.1"/>
    </source>
</evidence>
<dbReference type="EMBL" id="JAJCJK010000003">
    <property type="protein sequence ID" value="MCB6937436.1"/>
    <property type="molecule type" value="Genomic_DNA"/>
</dbReference>
<proteinExistence type="predicted"/>
<sequence>MLRYDVKVILNTEVNKEYVNTFDPDAEVDEFCETVDESYIIGDCKQVGLIYHAVNQAYFTAMQI</sequence>
<gene>
    <name evidence="2" type="ORF">G4312_09485</name>
    <name evidence="1" type="ORF">LIZ56_03290</name>
</gene>
<organism evidence="2 3">
    <name type="scientific">Agathobacter rectalis</name>
    <dbReference type="NCBI Taxonomy" id="39491"/>
    <lineage>
        <taxon>Bacteria</taxon>
        <taxon>Bacillati</taxon>
        <taxon>Bacillota</taxon>
        <taxon>Clostridia</taxon>
        <taxon>Lachnospirales</taxon>
        <taxon>Lachnospiraceae</taxon>
        <taxon>Agathobacter</taxon>
    </lineage>
</organism>
<dbReference type="EMBL" id="JAAIMP010000012">
    <property type="protein sequence ID" value="NSC77507.1"/>
    <property type="molecule type" value="Genomic_DNA"/>
</dbReference>
<accession>A0AAP7AX00</accession>
<dbReference type="RefSeq" id="WP_173844321.1">
    <property type="nucleotide sequence ID" value="NZ_DAWEFX010000007.1"/>
</dbReference>
<protein>
    <submittedName>
        <fullName evidence="2">Uncharacterized protein</fullName>
    </submittedName>
</protein>
<reference evidence="1" key="3">
    <citation type="submission" date="2021-10" db="EMBL/GenBank/DDBJ databases">
        <title>Collection of gut derived symbiotic bacterial strains cultured from healthy donors.</title>
        <authorList>
            <person name="Lin H."/>
            <person name="Littmann E."/>
            <person name="Kohout C."/>
            <person name="Pamer E.G."/>
        </authorList>
    </citation>
    <scope>NUCLEOTIDE SEQUENCE</scope>
    <source>
        <strain evidence="1">DFI.9.42</strain>
    </source>
</reference>
<dbReference type="Proteomes" id="UP001197684">
    <property type="component" value="Unassembled WGS sequence"/>
</dbReference>
<dbReference type="AlphaFoldDB" id="A0AAP7AX00"/>